<dbReference type="Proteomes" id="UP000075809">
    <property type="component" value="Unassembled WGS sequence"/>
</dbReference>
<accession>A0A151WVU2</accession>
<evidence type="ECO:0000313" key="2">
    <source>
        <dbReference type="Proteomes" id="UP000075809"/>
    </source>
</evidence>
<reference evidence="1 2" key="1">
    <citation type="submission" date="2015-09" db="EMBL/GenBank/DDBJ databases">
        <title>Trachymyrmex zeteki WGS genome.</title>
        <authorList>
            <person name="Nygaard S."/>
            <person name="Hu H."/>
            <person name="Boomsma J."/>
            <person name="Zhang G."/>
        </authorList>
    </citation>
    <scope>NUCLEOTIDE SEQUENCE [LARGE SCALE GENOMIC DNA]</scope>
    <source>
        <strain evidence="1">Tzet28-1</strain>
        <tissue evidence="1">Whole body</tissue>
    </source>
</reference>
<sequence length="209" mass="22822">MPAVEAESNYAGWGNARLGSGRARSLTPRLHSVMNGASCAPATGQRPVSQLTEMNRVKPSRGETVRVDPSRACLRDHGTPRVALRLPPKSCALQEKEPRCTVNNLTNGRIEREKRITIHENGTRGIGEMWKAIVERSVARAREYRATATVGTPTTQAMTSRDASAATSTRSTTAFRAPCCIPGSAWTFLIPVLPVIEEATSTRNFYKMI</sequence>
<evidence type="ECO:0000313" key="1">
    <source>
        <dbReference type="EMBL" id="KYQ51887.1"/>
    </source>
</evidence>
<dbReference type="AlphaFoldDB" id="A0A151WVU2"/>
<organism evidence="1 2">
    <name type="scientific">Mycetomoellerius zeteki</name>
    <dbReference type="NCBI Taxonomy" id="64791"/>
    <lineage>
        <taxon>Eukaryota</taxon>
        <taxon>Metazoa</taxon>
        <taxon>Ecdysozoa</taxon>
        <taxon>Arthropoda</taxon>
        <taxon>Hexapoda</taxon>
        <taxon>Insecta</taxon>
        <taxon>Pterygota</taxon>
        <taxon>Neoptera</taxon>
        <taxon>Endopterygota</taxon>
        <taxon>Hymenoptera</taxon>
        <taxon>Apocrita</taxon>
        <taxon>Aculeata</taxon>
        <taxon>Formicoidea</taxon>
        <taxon>Formicidae</taxon>
        <taxon>Myrmicinae</taxon>
        <taxon>Mycetomoellerius</taxon>
    </lineage>
</organism>
<gene>
    <name evidence="1" type="ORF">ALC60_09003</name>
</gene>
<proteinExistence type="predicted"/>
<name>A0A151WVU2_9HYME</name>
<keyword evidence="2" id="KW-1185">Reference proteome</keyword>
<dbReference type="EMBL" id="KQ982702">
    <property type="protein sequence ID" value="KYQ51887.1"/>
    <property type="molecule type" value="Genomic_DNA"/>
</dbReference>
<protein>
    <submittedName>
        <fullName evidence="1">Uncharacterized protein</fullName>
    </submittedName>
</protein>